<dbReference type="Proteomes" id="UP000094291">
    <property type="component" value="Unassembled WGS sequence"/>
</dbReference>
<evidence type="ECO:0000313" key="2">
    <source>
        <dbReference type="EMBL" id="ODC03496.1"/>
    </source>
</evidence>
<feature type="region of interest" description="Disordered" evidence="1">
    <location>
        <begin position="23"/>
        <end position="48"/>
    </location>
</feature>
<proteinExistence type="predicted"/>
<name>A0A1E2V9J5_9GAMM</name>
<evidence type="ECO:0000313" key="3">
    <source>
        <dbReference type="Proteomes" id="UP000094291"/>
    </source>
</evidence>
<sequence length="69" mass="7646">MTKNSFVIRVRLSTTKWIGGEPYAGWSTGHKETRQPEGSRARPAITGRHKKAPMALLCAFVNRATKPGH</sequence>
<comment type="caution">
    <text evidence="2">The sequence shown here is derived from an EMBL/GenBank/DDBJ whole genome shotgun (WGS) entry which is preliminary data.</text>
</comment>
<dbReference type="AlphaFoldDB" id="A0A1E2V9J5"/>
<gene>
    <name evidence="2" type="ORF">BFW38_07995</name>
</gene>
<dbReference type="EMBL" id="MDTQ01000001">
    <property type="protein sequence ID" value="ODC03496.1"/>
    <property type="molecule type" value="Genomic_DNA"/>
</dbReference>
<protein>
    <submittedName>
        <fullName evidence="2">Uncharacterized protein</fullName>
    </submittedName>
</protein>
<evidence type="ECO:0000256" key="1">
    <source>
        <dbReference type="SAM" id="MobiDB-lite"/>
    </source>
</evidence>
<feature type="compositionally biased region" description="Basic and acidic residues" evidence="1">
    <location>
        <begin position="29"/>
        <end position="40"/>
    </location>
</feature>
<organism evidence="2 3">
    <name type="scientific">Terasakiispira papahanaumokuakeensis</name>
    <dbReference type="NCBI Taxonomy" id="197479"/>
    <lineage>
        <taxon>Bacteria</taxon>
        <taxon>Pseudomonadati</taxon>
        <taxon>Pseudomonadota</taxon>
        <taxon>Gammaproteobacteria</taxon>
        <taxon>Oceanospirillales</taxon>
        <taxon>Terasakiispira</taxon>
    </lineage>
</organism>
<accession>A0A1E2V9J5</accession>
<reference evidence="2 3" key="1">
    <citation type="submission" date="2016-08" db="EMBL/GenBank/DDBJ databases">
        <authorList>
            <person name="Seilhamer J.J."/>
        </authorList>
    </citation>
    <scope>NUCLEOTIDE SEQUENCE [LARGE SCALE GENOMIC DNA]</scope>
    <source>
        <strain evidence="2 3">PH27A</strain>
    </source>
</reference>
<keyword evidence="3" id="KW-1185">Reference proteome</keyword>